<dbReference type="InterPro" id="IPR005095">
    <property type="entry name" value="EspA"/>
</dbReference>
<dbReference type="EMBL" id="CP081864">
    <property type="protein sequence ID" value="QZN95374.1"/>
    <property type="molecule type" value="Genomic_DNA"/>
</dbReference>
<keyword evidence="3" id="KW-1185">Reference proteome</keyword>
<dbReference type="SUPFAM" id="SSF116927">
    <property type="entry name" value="EspA/CesA-like"/>
    <property type="match status" value="1"/>
</dbReference>
<dbReference type="RefSeq" id="WP_222158474.1">
    <property type="nucleotide sequence ID" value="NZ_CP081864.1"/>
</dbReference>
<name>A0ABX9AJM6_9ENTR</name>
<evidence type="ECO:0000313" key="3">
    <source>
        <dbReference type="Proteomes" id="UP000825886"/>
    </source>
</evidence>
<evidence type="ECO:0000256" key="1">
    <source>
        <dbReference type="SAM" id="MobiDB-lite"/>
    </source>
</evidence>
<dbReference type="Pfam" id="PF03433">
    <property type="entry name" value="EspA"/>
    <property type="match status" value="1"/>
</dbReference>
<dbReference type="InterPro" id="IPR035074">
    <property type="entry name" value="EspA/CesA-like"/>
</dbReference>
<proteinExistence type="predicted"/>
<dbReference type="Proteomes" id="UP000825886">
    <property type="component" value="Chromosome"/>
</dbReference>
<accession>A0ABX9AJM6</accession>
<feature type="region of interest" description="Disordered" evidence="1">
    <location>
        <begin position="1"/>
        <end position="26"/>
    </location>
</feature>
<organism evidence="2 3">
    <name type="scientific">Symbiopectobacterium purcellii</name>
    <dbReference type="NCBI Taxonomy" id="2871826"/>
    <lineage>
        <taxon>Bacteria</taxon>
        <taxon>Pseudomonadati</taxon>
        <taxon>Pseudomonadota</taxon>
        <taxon>Gammaproteobacteria</taxon>
        <taxon>Enterobacterales</taxon>
        <taxon>Enterobacteriaceae</taxon>
    </lineage>
</organism>
<gene>
    <name evidence="2" type="ORF">K6K13_19590</name>
</gene>
<reference evidence="2 3" key="1">
    <citation type="submission" date="2021-08" db="EMBL/GenBank/DDBJ databases">
        <title>Culture and genomic analysis of Symbiopectobacterium purcellii sp. nov. gen. nov., isolated from the leafhopper Empoasca decipiens.</title>
        <authorList>
            <person name="Nadal-Jimenez P."/>
            <person name="Siozios S."/>
            <person name="Halliday N."/>
            <person name="Camara M."/>
            <person name="Hurst G.D.D."/>
        </authorList>
    </citation>
    <scope>NUCLEOTIDE SEQUENCE [LARGE SCALE GENOMIC DNA]</scope>
    <source>
        <strain evidence="2 3">SyEd1</strain>
    </source>
</reference>
<protein>
    <submittedName>
        <fullName evidence="2">Pathogenicity island 2 effector protein SseB</fullName>
    </submittedName>
</protein>
<feature type="compositionally biased region" description="Polar residues" evidence="1">
    <location>
        <begin position="1"/>
        <end position="16"/>
    </location>
</feature>
<evidence type="ECO:0000313" key="2">
    <source>
        <dbReference type="EMBL" id="QZN95374.1"/>
    </source>
</evidence>
<sequence>MENSPVSSLSGINSTVVEDKEKRVGNTSQETAHYYGSADNIFAYAYEVMLLLQDVQLSRAYAQFNDIQNASNRARDTQEKANQMDEVIAQASKGDGNTKEAVPAEVIDYMKTHGIQVDGKSIEDYIKQHADADGKLDKGSLQAVKAALDNSANRDSDLSSQAQLTIQKAIQMLNAAISQATNLVSKWGEILQMITQKTYS</sequence>